<dbReference type="Proteomes" id="UP001597104">
    <property type="component" value="Unassembled WGS sequence"/>
</dbReference>
<evidence type="ECO:0000313" key="4">
    <source>
        <dbReference type="EMBL" id="MFD0898128.1"/>
    </source>
</evidence>
<keyword evidence="1 2" id="KW-0238">DNA-binding</keyword>
<accession>A0ABW3ED23</accession>
<dbReference type="SUPFAM" id="SSF46689">
    <property type="entry name" value="Homeodomain-like"/>
    <property type="match status" value="1"/>
</dbReference>
<dbReference type="InterPro" id="IPR001647">
    <property type="entry name" value="HTH_TetR"/>
</dbReference>
<comment type="caution">
    <text evidence="4">The sequence shown here is derived from an EMBL/GenBank/DDBJ whole genome shotgun (WGS) entry which is preliminary data.</text>
</comment>
<proteinExistence type="predicted"/>
<organism evidence="4 5">
    <name type="scientific">Loigolactobacillus binensis</name>
    <dbReference type="NCBI Taxonomy" id="2559922"/>
    <lineage>
        <taxon>Bacteria</taxon>
        <taxon>Bacillati</taxon>
        <taxon>Bacillota</taxon>
        <taxon>Bacilli</taxon>
        <taxon>Lactobacillales</taxon>
        <taxon>Lactobacillaceae</taxon>
        <taxon>Loigolactobacillus</taxon>
    </lineage>
</organism>
<evidence type="ECO:0000256" key="1">
    <source>
        <dbReference type="ARBA" id="ARBA00023125"/>
    </source>
</evidence>
<feature type="domain" description="HTH tetR-type" evidence="3">
    <location>
        <begin position="12"/>
        <end position="72"/>
    </location>
</feature>
<name>A0ABW3ED23_9LACO</name>
<sequence length="187" mass="21735">MAATQHAQQIKQDSQDYLTTALFQLLQKKELDQIKVAELIKRAGVSRMAFYRNYHSLAEILEQYFAPHIQRLFNDVIIAVPSAAKITDMTAFFDHFAAELRLAATRNYEYIIRQLFYDNMVRYYDAGTAWQGISATKRRYWVTFMSAGVYAIWREWLLNRQKETLAQMHELIGQLQNATAAAMIAPK</sequence>
<gene>
    <name evidence="4" type="ORF">ACFQZ7_10375</name>
</gene>
<dbReference type="InterPro" id="IPR009057">
    <property type="entry name" value="Homeodomain-like_sf"/>
</dbReference>
<dbReference type="RefSeq" id="WP_137636406.1">
    <property type="nucleotide sequence ID" value="NZ_BJDN01000001.1"/>
</dbReference>
<keyword evidence="5" id="KW-1185">Reference proteome</keyword>
<protein>
    <submittedName>
        <fullName evidence="4">TetR/AcrR family transcriptional regulator</fullName>
    </submittedName>
</protein>
<evidence type="ECO:0000259" key="3">
    <source>
        <dbReference type="PROSITE" id="PS50977"/>
    </source>
</evidence>
<dbReference type="Gene3D" id="1.10.357.10">
    <property type="entry name" value="Tetracycline Repressor, domain 2"/>
    <property type="match status" value="1"/>
</dbReference>
<evidence type="ECO:0000313" key="5">
    <source>
        <dbReference type="Proteomes" id="UP001597104"/>
    </source>
</evidence>
<dbReference type="EMBL" id="JBHTIO010000044">
    <property type="protein sequence ID" value="MFD0898128.1"/>
    <property type="molecule type" value="Genomic_DNA"/>
</dbReference>
<evidence type="ECO:0000256" key="2">
    <source>
        <dbReference type="PROSITE-ProRule" id="PRU00335"/>
    </source>
</evidence>
<dbReference type="PROSITE" id="PS50977">
    <property type="entry name" value="HTH_TETR_2"/>
    <property type="match status" value="1"/>
</dbReference>
<feature type="DNA-binding region" description="H-T-H motif" evidence="2">
    <location>
        <begin position="35"/>
        <end position="54"/>
    </location>
</feature>
<reference evidence="5" key="1">
    <citation type="journal article" date="2019" name="Int. J. Syst. Evol. Microbiol.">
        <title>The Global Catalogue of Microorganisms (GCM) 10K type strain sequencing project: providing services to taxonomists for standard genome sequencing and annotation.</title>
        <authorList>
            <consortium name="The Broad Institute Genomics Platform"/>
            <consortium name="The Broad Institute Genome Sequencing Center for Infectious Disease"/>
            <person name="Wu L."/>
            <person name="Ma J."/>
        </authorList>
    </citation>
    <scope>NUCLEOTIDE SEQUENCE [LARGE SCALE GENOMIC DNA]</scope>
    <source>
        <strain evidence="5">CCM 8925</strain>
    </source>
</reference>